<reference evidence="1 2" key="1">
    <citation type="submission" date="2016-10" db="EMBL/GenBank/DDBJ databases">
        <authorList>
            <person name="de Groot N.N."/>
        </authorList>
    </citation>
    <scope>NUCLEOTIDE SEQUENCE [LARGE SCALE GENOMIC DNA]</scope>
    <source>
        <strain evidence="1 2">GAS522</strain>
    </source>
</reference>
<dbReference type="EMBL" id="FNTI01000002">
    <property type="protein sequence ID" value="SEE79373.1"/>
    <property type="molecule type" value="Genomic_DNA"/>
</dbReference>
<accession>A0A1H5LQN1</accession>
<evidence type="ECO:0000313" key="1">
    <source>
        <dbReference type="EMBL" id="SEE79373.1"/>
    </source>
</evidence>
<dbReference type="OrthoDB" id="7376075at2"/>
<dbReference type="AlphaFoldDB" id="A0A1H5LQN1"/>
<dbReference type="Proteomes" id="UP000183208">
    <property type="component" value="Unassembled WGS sequence"/>
</dbReference>
<protein>
    <submittedName>
        <fullName evidence="1">Uncharacterized protein</fullName>
    </submittedName>
</protein>
<evidence type="ECO:0000313" key="2">
    <source>
        <dbReference type="Proteomes" id="UP000183208"/>
    </source>
</evidence>
<gene>
    <name evidence="1" type="ORF">SAMN05444171_8086</name>
</gene>
<name>A0A1H5LQN1_9BRAD</name>
<organism evidence="1 2">
    <name type="scientific">Bradyrhizobium lablabi</name>
    <dbReference type="NCBI Taxonomy" id="722472"/>
    <lineage>
        <taxon>Bacteria</taxon>
        <taxon>Pseudomonadati</taxon>
        <taxon>Pseudomonadota</taxon>
        <taxon>Alphaproteobacteria</taxon>
        <taxon>Hyphomicrobiales</taxon>
        <taxon>Nitrobacteraceae</taxon>
        <taxon>Bradyrhizobium</taxon>
    </lineage>
</organism>
<proteinExistence type="predicted"/>
<sequence length="66" mass="7334">MDPTQQFISEIDAFLKRTGMTPTVFGREALKDPNFVGDLKKKGRQPTLGVVGACKSSSARMRPRHE</sequence>